<dbReference type="InterPro" id="IPR051267">
    <property type="entry name" value="STEAP_metalloreductase"/>
</dbReference>
<dbReference type="RefSeq" id="WP_188358678.1">
    <property type="nucleotide sequence ID" value="NZ_BMDC01000001.1"/>
</dbReference>
<comment type="caution">
    <text evidence="3">The sequence shown here is derived from an EMBL/GenBank/DDBJ whole genome shotgun (WGS) entry which is preliminary data.</text>
</comment>
<dbReference type="SUPFAM" id="SSF51735">
    <property type="entry name" value="NAD(P)-binding Rossmann-fold domains"/>
    <property type="match status" value="1"/>
</dbReference>
<evidence type="ECO:0000256" key="1">
    <source>
        <dbReference type="ARBA" id="ARBA00023002"/>
    </source>
</evidence>
<dbReference type="Pfam" id="PF03807">
    <property type="entry name" value="F420_oxidored"/>
    <property type="match status" value="1"/>
</dbReference>
<dbReference type="Gene3D" id="3.40.50.720">
    <property type="entry name" value="NAD(P)-binding Rossmann-like Domain"/>
    <property type="match status" value="1"/>
</dbReference>
<evidence type="ECO:0000259" key="2">
    <source>
        <dbReference type="Pfam" id="PF03807"/>
    </source>
</evidence>
<gene>
    <name evidence="3" type="ORF">GCM10007359_04250</name>
</gene>
<feature type="domain" description="Pyrroline-5-carboxylate reductase catalytic N-terminal" evidence="2">
    <location>
        <begin position="4"/>
        <end position="92"/>
    </location>
</feature>
<dbReference type="InterPro" id="IPR028939">
    <property type="entry name" value="P5C_Rdtase_cat_N"/>
</dbReference>
<reference evidence="3 4" key="1">
    <citation type="journal article" date="2014" name="Int. J. Syst. Evol. Microbiol.">
        <title>Complete genome sequence of Corynebacterium casei LMG S-19264T (=DSM 44701T), isolated from a smear-ripened cheese.</title>
        <authorList>
            <consortium name="US DOE Joint Genome Institute (JGI-PGF)"/>
            <person name="Walter F."/>
            <person name="Albersmeier A."/>
            <person name="Kalinowski J."/>
            <person name="Ruckert C."/>
        </authorList>
    </citation>
    <scope>NUCLEOTIDE SEQUENCE [LARGE SCALE GENOMIC DNA]</scope>
    <source>
        <strain evidence="3 4">CCM 8669</strain>
    </source>
</reference>
<protein>
    <recommendedName>
        <fullName evidence="2">Pyrroline-5-carboxylate reductase catalytic N-terminal domain-containing protein</fullName>
    </recommendedName>
</protein>
<dbReference type="PANTHER" id="PTHR14239:SF10">
    <property type="entry name" value="REDUCTASE"/>
    <property type="match status" value="1"/>
</dbReference>
<keyword evidence="1" id="KW-0560">Oxidoreductase</keyword>
<organism evidence="3 4">
    <name type="scientific">Rothia aerolata</name>
    <dbReference type="NCBI Taxonomy" id="1812262"/>
    <lineage>
        <taxon>Bacteria</taxon>
        <taxon>Bacillati</taxon>
        <taxon>Actinomycetota</taxon>
        <taxon>Actinomycetes</taxon>
        <taxon>Micrococcales</taxon>
        <taxon>Micrococcaceae</taxon>
        <taxon>Rothia</taxon>
    </lineage>
</organism>
<name>A0A917ILT8_9MICC</name>
<dbReference type="PANTHER" id="PTHR14239">
    <property type="entry name" value="DUDULIN-RELATED"/>
    <property type="match status" value="1"/>
</dbReference>
<evidence type="ECO:0000313" key="4">
    <source>
        <dbReference type="Proteomes" id="UP000600171"/>
    </source>
</evidence>
<dbReference type="InterPro" id="IPR036291">
    <property type="entry name" value="NAD(P)-bd_dom_sf"/>
</dbReference>
<keyword evidence="4" id="KW-1185">Reference proteome</keyword>
<accession>A0A917ILT8</accession>
<sequence length="214" mass="22310">MTTAVIGTGRIGTQVATRLAKGGEKVLVAASNLESAQKSAEEFGLGIEAGTVADVIKAADTVVFATMFPTTQELIKELGSALVGKVVVDPSNNFTISEEGKFLNANPEGVSAGQQIKALLPEGAYYVKAFGTMSAASLGLETTEQGDKVAQLFATDDSEAETRIVELMTAGGWEPVKAGGVDIAHKIEMTGDWHDVGGLNGRLLNRQQAEELVA</sequence>
<dbReference type="Proteomes" id="UP000600171">
    <property type="component" value="Unassembled WGS sequence"/>
</dbReference>
<dbReference type="EMBL" id="BMDC01000001">
    <property type="protein sequence ID" value="GGH58259.1"/>
    <property type="molecule type" value="Genomic_DNA"/>
</dbReference>
<proteinExistence type="predicted"/>
<dbReference type="GO" id="GO:0016491">
    <property type="term" value="F:oxidoreductase activity"/>
    <property type="evidence" value="ECO:0007669"/>
    <property type="project" value="UniProtKB-KW"/>
</dbReference>
<dbReference type="AlphaFoldDB" id="A0A917ILT8"/>
<evidence type="ECO:0000313" key="3">
    <source>
        <dbReference type="EMBL" id="GGH58259.1"/>
    </source>
</evidence>